<dbReference type="EMBL" id="HACA01032907">
    <property type="protein sequence ID" value="CDW50268.1"/>
    <property type="molecule type" value="Transcribed_RNA"/>
</dbReference>
<protein>
    <submittedName>
        <fullName evidence="1">Uncharacterized protein</fullName>
    </submittedName>
</protein>
<evidence type="ECO:0000313" key="1">
    <source>
        <dbReference type="EMBL" id="CDW50268.1"/>
    </source>
</evidence>
<reference evidence="1" key="1">
    <citation type="submission" date="2014-05" db="EMBL/GenBank/DDBJ databases">
        <authorList>
            <person name="Chronopoulou M."/>
        </authorList>
    </citation>
    <scope>NUCLEOTIDE SEQUENCE</scope>
    <source>
        <tissue evidence="1">Whole organism</tissue>
    </source>
</reference>
<name>A0A0K2VIH7_LEPSM</name>
<proteinExistence type="predicted"/>
<accession>A0A0K2VIH7</accession>
<dbReference type="AlphaFoldDB" id="A0A0K2VIH7"/>
<sequence length="20" mass="2445">MVKNNRMNSVKGEFSFKWLE</sequence>
<organism evidence="1">
    <name type="scientific">Lepeophtheirus salmonis</name>
    <name type="common">Salmon louse</name>
    <name type="synonym">Caligus salmonis</name>
    <dbReference type="NCBI Taxonomy" id="72036"/>
    <lineage>
        <taxon>Eukaryota</taxon>
        <taxon>Metazoa</taxon>
        <taxon>Ecdysozoa</taxon>
        <taxon>Arthropoda</taxon>
        <taxon>Crustacea</taxon>
        <taxon>Multicrustacea</taxon>
        <taxon>Hexanauplia</taxon>
        <taxon>Copepoda</taxon>
        <taxon>Siphonostomatoida</taxon>
        <taxon>Caligidae</taxon>
        <taxon>Lepeophtheirus</taxon>
    </lineage>
</organism>